<keyword evidence="4" id="KW-1185">Reference proteome</keyword>
<feature type="region of interest" description="Disordered" evidence="1">
    <location>
        <begin position="286"/>
        <end position="382"/>
    </location>
</feature>
<dbReference type="EMBL" id="OZ035842">
    <property type="protein sequence ID" value="CAL1595920.1"/>
    <property type="molecule type" value="Genomic_DNA"/>
</dbReference>
<evidence type="ECO:0000256" key="1">
    <source>
        <dbReference type="SAM" id="MobiDB-lite"/>
    </source>
</evidence>
<name>A0AAV2L6Q0_KNICA</name>
<dbReference type="Gene3D" id="1.10.418.20">
    <property type="match status" value="1"/>
</dbReference>
<accession>A0AAV2L6Q0</accession>
<dbReference type="InterPro" id="IPR039598">
    <property type="entry name" value="HMGXB3"/>
</dbReference>
<dbReference type="Proteomes" id="UP001497482">
    <property type="component" value="Chromosome 20"/>
</dbReference>
<dbReference type="SUPFAM" id="SSF54001">
    <property type="entry name" value="Cysteine proteinases"/>
    <property type="match status" value="1"/>
</dbReference>
<dbReference type="PANTHER" id="PTHR17609">
    <property type="entry name" value="HMG DOMAIN-CONTAINING PROTEIN 3"/>
    <property type="match status" value="1"/>
</dbReference>
<reference evidence="3 4" key="1">
    <citation type="submission" date="2024-04" db="EMBL/GenBank/DDBJ databases">
        <authorList>
            <person name="Waldvogel A.-M."/>
            <person name="Schoenle A."/>
        </authorList>
    </citation>
    <scope>NUCLEOTIDE SEQUENCE [LARGE SCALE GENOMIC DNA]</scope>
</reference>
<evidence type="ECO:0000259" key="2">
    <source>
        <dbReference type="PROSITE" id="PS50800"/>
    </source>
</evidence>
<gene>
    <name evidence="3" type="ORF">KC01_LOCUS24645</name>
</gene>
<evidence type="ECO:0000313" key="4">
    <source>
        <dbReference type="Proteomes" id="UP001497482"/>
    </source>
</evidence>
<dbReference type="Pfam" id="PF18717">
    <property type="entry name" value="CxC4"/>
    <property type="match status" value="1"/>
</dbReference>
<feature type="compositionally biased region" description="Polar residues" evidence="1">
    <location>
        <begin position="286"/>
        <end position="309"/>
    </location>
</feature>
<dbReference type="InterPro" id="IPR038765">
    <property type="entry name" value="Papain-like_cys_pep_sf"/>
</dbReference>
<sequence length="1344" mass="144732">MIKHEKSRHFFYWTVLHVRRSAVTMHKSIVKGEFLVERCTTCCTLFHCPICPMVKPQKLHKMQIHLQSHLRQAIVYKDWKICRCHMLCRDSVHYHCPSCNITLIRKSDMERHLCICNSPAAPPLQSSVSAAPPVQSSVSAAPPVQSSVSAAPPVQSSVSAAPPQQCSVSAAPPVQSSVSAAPPVQSSVSAAPPQQCSVSAAPPVQSLVSAAPPVQSSVSAAPPQQCSVFAAPPQQCSVFAAPPVQSLVSAAPPVQSSVSAAPPLQSLVSAAPPLQSLVSAVPPLQSSVSAAPPLQSSVSAAPPLQSSVSAAPPLQSSVSAAPPLQSSVSAVPSLQSSVSTPNAKKRQYTGGRAQEGLQTPRTRHRWTSKHPSTAEEKAGKHRALLRRAETTVGRHRRSGADSKVCTRWSGCTPNGCTCCGELQTPRTAQEDFRHEDCTGGAADTGARGGELCLPWVGISGAATAPWYGKRESCRTPEPEESLCTVCVTVPLSKSEVITRNAKIVTIGGVIENVSTYYRQCPQCGMVYRYQEWKDGLHNFDDHLVLNLEMCLYLRHNLQNNVAVSKVINSLEGLRGKPFPSRNAILHAYCHFEAMTDQTYEYSCVSCGYHPHTVVMDLHRKGVFNLPVSEVAAASSTFNGVVDTDGFWKSIDFDMISRGFLKTCSENPFTVHPSYEYWAPWIGRRTRKSNMALNTEFEKIASNRTVTSAEVLVTEDRLVDELMKQKVSTVRKLCKACNLDSNGSRMNLILRLREEMKSRHTYDKVFQKIWGASGGWSLNYVLDEERSGKELIVQSTKMALTRSDFQTLGLKRDMESTIGNACFEIIEKVAQVKRIGLEMQDLPKQLYGNDCGIFMLMYTVLEAQFDFTVEDMPTLRKWWCLLLMETFDLGSYGKLFAHWTEEAKAMLRGEVQPVLRVKKRKLAPVQQTDLLPATQEHRDRKVLKDFGLEIRPASSLPPPCLRPASALPPPCLLSASALPPPCLLSASALPPLCLRAASSLPPRCLLSASALPPLCLRPASSLPPPCLLSASALPPLCLLAASSLPPRCLRAASALPLRCLLSASALPPLCLRPASSLPPLCLRAASSLPPLCLLSASSLPPRCLRAASALPPRCLRAASALPPPCLRPASALPPPCLLSASALPPPCLLSASALPPLCLLSASALPPLCLRSASALPRPCLRPASSLPPLCLRPASALPPPLPPLCLLSTSALPPPYLRPASSLPPPCLRPASALPPPCLRPCLRPASALPPPCLRPASSLPPLCLRPTSALPPLCLLSASSLPPLCLRPTSALPPPYLRPISALPPPCLCPASALPPPYLRPAPHRSCIRHQPQQNSVVYWHTS</sequence>
<dbReference type="InterPro" id="IPR003034">
    <property type="entry name" value="SAP_dom"/>
</dbReference>
<evidence type="ECO:0000313" key="3">
    <source>
        <dbReference type="EMBL" id="CAL1595920.1"/>
    </source>
</evidence>
<feature type="compositionally biased region" description="Low complexity" evidence="1">
    <location>
        <begin position="315"/>
        <end position="339"/>
    </location>
</feature>
<organism evidence="3 4">
    <name type="scientific">Knipowitschia caucasica</name>
    <name type="common">Caucasian dwarf goby</name>
    <name type="synonym">Pomatoschistus caucasicus</name>
    <dbReference type="NCBI Taxonomy" id="637954"/>
    <lineage>
        <taxon>Eukaryota</taxon>
        <taxon>Metazoa</taxon>
        <taxon>Chordata</taxon>
        <taxon>Craniata</taxon>
        <taxon>Vertebrata</taxon>
        <taxon>Euteleostomi</taxon>
        <taxon>Actinopterygii</taxon>
        <taxon>Neopterygii</taxon>
        <taxon>Teleostei</taxon>
        <taxon>Neoteleostei</taxon>
        <taxon>Acanthomorphata</taxon>
        <taxon>Gobiaria</taxon>
        <taxon>Gobiiformes</taxon>
        <taxon>Gobioidei</taxon>
        <taxon>Gobiidae</taxon>
        <taxon>Gobiinae</taxon>
        <taxon>Knipowitschia</taxon>
    </lineage>
</organism>
<proteinExistence type="predicted"/>
<dbReference type="PANTHER" id="PTHR17609:SF3">
    <property type="entry name" value="SAP DOMAIN-CONTAINING PROTEIN"/>
    <property type="match status" value="1"/>
</dbReference>
<protein>
    <recommendedName>
        <fullName evidence="2">SAP domain-containing protein</fullName>
    </recommendedName>
</protein>
<dbReference type="PROSITE" id="PS50800">
    <property type="entry name" value="SAP"/>
    <property type="match status" value="1"/>
</dbReference>
<feature type="domain" description="SAP" evidence="2">
    <location>
        <begin position="721"/>
        <end position="755"/>
    </location>
</feature>
<dbReference type="InterPro" id="IPR040648">
    <property type="entry name" value="HMGXB3_CxC4"/>
</dbReference>